<dbReference type="PANTHER" id="PTHR34207">
    <property type="entry name" value="PROTEIN BIC1"/>
    <property type="match status" value="1"/>
</dbReference>
<dbReference type="CDD" id="cd22645">
    <property type="entry name" value="BIC1_CID"/>
    <property type="match status" value="1"/>
</dbReference>
<feature type="region of interest" description="Disordered" evidence="1">
    <location>
        <begin position="1"/>
        <end position="28"/>
    </location>
</feature>
<dbReference type="InterPro" id="IPR040374">
    <property type="entry name" value="BIC"/>
</dbReference>
<proteinExistence type="predicted"/>
<accession>A0AAW2W2X9</accession>
<comment type="caution">
    <text evidence="2">The sequence shown here is derived from an EMBL/GenBank/DDBJ whole genome shotgun (WGS) entry which is preliminary data.</text>
</comment>
<organism evidence="2">
    <name type="scientific">Sesamum radiatum</name>
    <name type="common">Black benniseed</name>
    <dbReference type="NCBI Taxonomy" id="300843"/>
    <lineage>
        <taxon>Eukaryota</taxon>
        <taxon>Viridiplantae</taxon>
        <taxon>Streptophyta</taxon>
        <taxon>Embryophyta</taxon>
        <taxon>Tracheophyta</taxon>
        <taxon>Spermatophyta</taxon>
        <taxon>Magnoliopsida</taxon>
        <taxon>eudicotyledons</taxon>
        <taxon>Gunneridae</taxon>
        <taxon>Pentapetalae</taxon>
        <taxon>asterids</taxon>
        <taxon>lamiids</taxon>
        <taxon>Lamiales</taxon>
        <taxon>Pedaliaceae</taxon>
        <taxon>Sesamum</taxon>
    </lineage>
</organism>
<dbReference type="PANTHER" id="PTHR34207:SF17">
    <property type="entry name" value="PROTEIN BIC2"/>
    <property type="match status" value="1"/>
</dbReference>
<sequence length="145" mass="16147">MEIPSTTNSKSHEDQHKNPTPTNDHQQPLINISCKLTPHQDNNSPYSSTRAAWRMENARAEQETGPENGLVGRQKLMRYWKEVTNGGASTIVVPERWGQEDLLKDWIDCSTFDALLAPKGVGLARANLVAEARRQGRAEGVPCLN</sequence>
<dbReference type="AlphaFoldDB" id="A0AAW2W2X9"/>
<name>A0AAW2W2X9_SESRA</name>
<evidence type="ECO:0000256" key="1">
    <source>
        <dbReference type="SAM" id="MobiDB-lite"/>
    </source>
</evidence>
<reference evidence="2" key="2">
    <citation type="journal article" date="2024" name="Plant">
        <title>Genomic evolution and insights into agronomic trait innovations of Sesamum species.</title>
        <authorList>
            <person name="Miao H."/>
            <person name="Wang L."/>
            <person name="Qu L."/>
            <person name="Liu H."/>
            <person name="Sun Y."/>
            <person name="Le M."/>
            <person name="Wang Q."/>
            <person name="Wei S."/>
            <person name="Zheng Y."/>
            <person name="Lin W."/>
            <person name="Duan Y."/>
            <person name="Cao H."/>
            <person name="Xiong S."/>
            <person name="Wang X."/>
            <person name="Wei L."/>
            <person name="Li C."/>
            <person name="Ma Q."/>
            <person name="Ju M."/>
            <person name="Zhao R."/>
            <person name="Li G."/>
            <person name="Mu C."/>
            <person name="Tian Q."/>
            <person name="Mei H."/>
            <person name="Zhang T."/>
            <person name="Gao T."/>
            <person name="Zhang H."/>
        </authorList>
    </citation>
    <scope>NUCLEOTIDE SEQUENCE</scope>
    <source>
        <strain evidence="2">G02</strain>
    </source>
</reference>
<dbReference type="GO" id="GO:0009785">
    <property type="term" value="P:blue light signaling pathway"/>
    <property type="evidence" value="ECO:0007669"/>
    <property type="project" value="InterPro"/>
</dbReference>
<protein>
    <submittedName>
        <fullName evidence="2">Protein BIC1</fullName>
    </submittedName>
</protein>
<gene>
    <name evidence="2" type="ORF">Sradi_0337800</name>
</gene>
<feature type="compositionally biased region" description="Polar residues" evidence="1">
    <location>
        <begin position="18"/>
        <end position="28"/>
    </location>
</feature>
<evidence type="ECO:0000313" key="2">
    <source>
        <dbReference type="EMBL" id="KAL0436299.1"/>
    </source>
</evidence>
<dbReference type="EMBL" id="JACGWJ010000002">
    <property type="protein sequence ID" value="KAL0436299.1"/>
    <property type="molecule type" value="Genomic_DNA"/>
</dbReference>
<reference evidence="2" key="1">
    <citation type="submission" date="2020-06" db="EMBL/GenBank/DDBJ databases">
        <authorList>
            <person name="Li T."/>
            <person name="Hu X."/>
            <person name="Zhang T."/>
            <person name="Song X."/>
            <person name="Zhang H."/>
            <person name="Dai N."/>
            <person name="Sheng W."/>
            <person name="Hou X."/>
            <person name="Wei L."/>
        </authorList>
    </citation>
    <scope>NUCLEOTIDE SEQUENCE</scope>
    <source>
        <strain evidence="2">G02</strain>
        <tissue evidence="2">Leaf</tissue>
    </source>
</reference>